<dbReference type="CDD" id="cd00009">
    <property type="entry name" value="AAA"/>
    <property type="match status" value="1"/>
</dbReference>
<dbReference type="GO" id="GO:0016740">
    <property type="term" value="F:transferase activity"/>
    <property type="evidence" value="ECO:0007669"/>
    <property type="project" value="UniProtKB-KW"/>
</dbReference>
<evidence type="ECO:0000256" key="3">
    <source>
        <dbReference type="ARBA" id="ARBA00022840"/>
    </source>
</evidence>
<dbReference type="SUPFAM" id="SSF52540">
    <property type="entry name" value="P-loop containing nucleoside triphosphate hydrolases"/>
    <property type="match status" value="1"/>
</dbReference>
<dbReference type="Gene3D" id="3.40.50.510">
    <property type="entry name" value="Phosphotransferase system, mannose-type IIA component"/>
    <property type="match status" value="1"/>
</dbReference>
<dbReference type="Gene3D" id="3.40.50.300">
    <property type="entry name" value="P-loop containing nucleotide triphosphate hydrolases"/>
    <property type="match status" value="1"/>
</dbReference>
<dbReference type="GO" id="GO:0003677">
    <property type="term" value="F:DNA binding"/>
    <property type="evidence" value="ECO:0007669"/>
    <property type="project" value="UniProtKB-KW"/>
</dbReference>
<evidence type="ECO:0000256" key="4">
    <source>
        <dbReference type="ARBA" id="ARBA00023125"/>
    </source>
</evidence>
<dbReference type="SUPFAM" id="SSF63520">
    <property type="entry name" value="PTS-regulatory domain, PRD"/>
    <property type="match status" value="2"/>
</dbReference>
<dbReference type="PROSITE" id="PS51372">
    <property type="entry name" value="PRD_2"/>
    <property type="match status" value="2"/>
</dbReference>
<feature type="domain" description="PRD" evidence="7">
    <location>
        <begin position="431"/>
        <end position="536"/>
    </location>
</feature>
<evidence type="ECO:0000313" key="8">
    <source>
        <dbReference type="EMBL" id="VYT84301.1"/>
    </source>
</evidence>
<evidence type="ECO:0000256" key="1">
    <source>
        <dbReference type="ARBA" id="ARBA00022679"/>
    </source>
</evidence>
<dbReference type="PROSITE" id="PS00676">
    <property type="entry name" value="SIGMA54_INTERACT_2"/>
    <property type="match status" value="1"/>
</dbReference>
<dbReference type="SUPFAM" id="SSF46785">
    <property type="entry name" value="Winged helix' DNA-binding domain"/>
    <property type="match status" value="1"/>
</dbReference>
<evidence type="ECO:0000259" key="5">
    <source>
        <dbReference type="PROSITE" id="PS50045"/>
    </source>
</evidence>
<dbReference type="InterPro" id="IPR011608">
    <property type="entry name" value="PRD"/>
</dbReference>
<dbReference type="PANTHER" id="PTHR32071:SF38">
    <property type="entry name" value="PSP OPERON TRANSCRIPTIONAL ACTIVATOR"/>
    <property type="match status" value="1"/>
</dbReference>
<keyword evidence="4" id="KW-0238">DNA-binding</keyword>
<dbReference type="SMART" id="SM00382">
    <property type="entry name" value="AAA"/>
    <property type="match status" value="1"/>
</dbReference>
<feature type="domain" description="Sigma-54 factor interaction" evidence="5">
    <location>
        <begin position="78"/>
        <end position="311"/>
    </location>
</feature>
<dbReference type="InterPro" id="IPR036634">
    <property type="entry name" value="PRD_sf"/>
</dbReference>
<dbReference type="GO" id="GO:0006355">
    <property type="term" value="P:regulation of DNA-templated transcription"/>
    <property type="evidence" value="ECO:0007669"/>
    <property type="project" value="InterPro"/>
</dbReference>
<dbReference type="PANTHER" id="PTHR32071">
    <property type="entry name" value="TRANSCRIPTIONAL REGULATORY PROTEIN"/>
    <property type="match status" value="1"/>
</dbReference>
<dbReference type="InterPro" id="IPR036662">
    <property type="entry name" value="PTS_EIIA_man-typ_sf"/>
</dbReference>
<evidence type="ECO:0000259" key="7">
    <source>
        <dbReference type="PROSITE" id="PS51372"/>
    </source>
</evidence>
<dbReference type="InterPro" id="IPR004701">
    <property type="entry name" value="PTS_EIIA_man-typ"/>
</dbReference>
<dbReference type="AlphaFoldDB" id="A0A6N2ZXZ2"/>
<dbReference type="SUPFAM" id="SSF53062">
    <property type="entry name" value="PTS system fructose IIA component-like"/>
    <property type="match status" value="1"/>
</dbReference>
<dbReference type="InterPro" id="IPR025943">
    <property type="entry name" value="Sigma_54_int_dom_ATP-bd_2"/>
</dbReference>
<keyword evidence="2" id="KW-0547">Nucleotide-binding</keyword>
<organism evidence="8">
    <name type="scientific">Enterococcus casseliflavus</name>
    <name type="common">Enterococcus flavescens</name>
    <dbReference type="NCBI Taxonomy" id="37734"/>
    <lineage>
        <taxon>Bacteria</taxon>
        <taxon>Bacillati</taxon>
        <taxon>Bacillota</taxon>
        <taxon>Bacilli</taxon>
        <taxon>Lactobacillales</taxon>
        <taxon>Enterococcaceae</taxon>
        <taxon>Enterococcus</taxon>
    </lineage>
</organism>
<evidence type="ECO:0000259" key="6">
    <source>
        <dbReference type="PROSITE" id="PS51096"/>
    </source>
</evidence>
<reference evidence="8" key="1">
    <citation type="submission" date="2019-11" db="EMBL/GenBank/DDBJ databases">
        <authorList>
            <person name="Feng L."/>
        </authorList>
    </citation>
    <scope>NUCLEOTIDE SEQUENCE</scope>
    <source>
        <strain evidence="8">ECasseliflavusLFYP2</strain>
    </source>
</reference>
<dbReference type="Pfam" id="PF03610">
    <property type="entry name" value="EIIA-man"/>
    <property type="match status" value="1"/>
</dbReference>
<dbReference type="InterPro" id="IPR002078">
    <property type="entry name" value="Sigma_54_int"/>
</dbReference>
<dbReference type="PROSITE" id="PS51096">
    <property type="entry name" value="PTS_EIIA_TYPE_4"/>
    <property type="match status" value="1"/>
</dbReference>
<keyword evidence="3" id="KW-0067">ATP-binding</keyword>
<protein>
    <submittedName>
        <fullName evidence="8">Transcriptional regulatory protein TyrR</fullName>
    </submittedName>
</protein>
<proteinExistence type="predicted"/>
<dbReference type="InterPro" id="IPR003593">
    <property type="entry name" value="AAA+_ATPase"/>
</dbReference>
<accession>A0A6N2ZXZ2</accession>
<dbReference type="InterPro" id="IPR036390">
    <property type="entry name" value="WH_DNA-bd_sf"/>
</dbReference>
<dbReference type="InterPro" id="IPR027417">
    <property type="entry name" value="P-loop_NTPase"/>
</dbReference>
<feature type="domain" description="PTS EIIA type-4" evidence="6">
    <location>
        <begin position="540"/>
        <end position="672"/>
    </location>
</feature>
<dbReference type="EMBL" id="CACRTX010000005">
    <property type="protein sequence ID" value="VYT84301.1"/>
    <property type="molecule type" value="Genomic_DNA"/>
</dbReference>
<dbReference type="GO" id="GO:0009401">
    <property type="term" value="P:phosphoenolpyruvate-dependent sugar phosphotransferase system"/>
    <property type="evidence" value="ECO:0007669"/>
    <property type="project" value="InterPro"/>
</dbReference>
<dbReference type="PROSITE" id="PS50045">
    <property type="entry name" value="SIGMA54_INTERACT_4"/>
    <property type="match status" value="1"/>
</dbReference>
<dbReference type="GO" id="GO:0016020">
    <property type="term" value="C:membrane"/>
    <property type="evidence" value="ECO:0007669"/>
    <property type="project" value="InterPro"/>
</dbReference>
<dbReference type="GO" id="GO:0005524">
    <property type="term" value="F:ATP binding"/>
    <property type="evidence" value="ECO:0007669"/>
    <property type="project" value="UniProtKB-KW"/>
</dbReference>
<evidence type="ECO:0000256" key="2">
    <source>
        <dbReference type="ARBA" id="ARBA00022741"/>
    </source>
</evidence>
<gene>
    <name evidence="8" type="primary">tyrR</name>
    <name evidence="8" type="ORF">ECLFYP2_01754</name>
</gene>
<feature type="domain" description="PRD" evidence="7">
    <location>
        <begin position="791"/>
        <end position="897"/>
    </location>
</feature>
<name>A0A6N2ZXZ2_ENTCA</name>
<dbReference type="Gene3D" id="1.10.1790.10">
    <property type="entry name" value="PRD domain"/>
    <property type="match status" value="2"/>
</dbReference>
<dbReference type="Pfam" id="PF00158">
    <property type="entry name" value="Sigma54_activat"/>
    <property type="match status" value="1"/>
</dbReference>
<dbReference type="RefSeq" id="WP_421757940.1">
    <property type="nucleotide sequence ID" value="NZ_CACRTX010000005.1"/>
</dbReference>
<keyword evidence="1" id="KW-0808">Transferase</keyword>
<sequence length="904" mass="102906">MNSRKEEIFQTIELHKQGLTAVDVAKILQIDRSNASRYLSELYKEKKIGKRSGRPVVYEPLEETVHVDVSSEVSFESLVGVQASLKVSIQQAKAAILYPPRGLHTIIFGETGTGKSLFAECMYHFAVESNMLEKDAPFVSFNCADYAQNPQLLFGHIFGIKKGAYTGAAEDSPGLIAKADGGILFLDEIHRLPPEGQEMLFTFIDKGIYRPLGESNQVHEAAVQIIGATTESSETFLTTFNRRIPMAITLPNVESRSLDERYEIISLFIKQEATRLNQRIDVERDAILAFMLYDAEGNIGQIKRDLKLVCAKAFLHYRTYGKKHLLIRKGDCSLQVQKGLLKIKEMSERLDRFLDGKGDFLSFEPGDPDVVWSRDPQRNMQVYNEIEEKVSSLIETGVANVDLENLISKDVDAYFEKYVEELIQNPVHKELISEDIWKLTNVLYDLAGQRLSRTYSEKARFAFALHLQSTLERVKEGHMIVHPDLNTVRKNLKSEFQVAMDLSTIIEEERHVEIPFDEIGFISMFLAIQVKQPSQLPLEKVEIIVLMHGKATASSMLETAQELLETDHGKAMNMSLDMEVGQMYEQLLNYVTDNKEKMSNGLLLLTDMGSLNSFANLISEETGIRTKAISMVSTMIVLEALRMAESGRSLEDIYQNIQRSFETIVQEQFRTVREAKGNKKAVIVTCFTGEGVAAKLYQRIYPVVDQSKVEIIQMQFIEKDTFKKHIDGLLEEYEIKAIAGTVEIDYQNIPFFSAYDVFDDNRLNVLKRIVSDEVPIEKIVRSLENTLTHVGSVYHLIESLQRIVHQIQNQLHVIVEPTVDAGLVIHLAFLVESLLKKEPSRTFPNLAAFQKRYRIETDVLRTHLLQIEKNYQIKISEDEIAYLTQMFLENEIKSYDESAHNISV</sequence>
<dbReference type="Pfam" id="PF00874">
    <property type="entry name" value="PRD"/>
    <property type="match status" value="2"/>
</dbReference>